<dbReference type="EMBL" id="OEJX01000002">
    <property type="protein sequence ID" value="SOR59855.1"/>
    <property type="molecule type" value="Genomic_DNA"/>
</dbReference>
<comment type="caution">
    <text evidence="1">The sequence shown here is derived from an EMBL/GenBank/DDBJ whole genome shotgun (WGS) entry which is preliminary data.</text>
</comment>
<sequence length="77" mass="8649">MDKCHCAQVAFETIVETARYEGVEYQEIIERVNAGNTCTACKSYLIDYCESRLQTPQTTTYGFSFFGSIAKSECLPS</sequence>
<evidence type="ECO:0000313" key="1">
    <source>
        <dbReference type="EMBL" id="SOR59855.1"/>
    </source>
</evidence>
<dbReference type="Proteomes" id="UP000234460">
    <property type="component" value="Chromosome LMANV2"/>
</dbReference>
<proteinExistence type="predicted"/>
<accession>A0AAQ1SLV8</accession>
<organism evidence="1 2">
    <name type="scientific">Leptospira interrogans serovar Manilae</name>
    <dbReference type="NCBI Taxonomy" id="214675"/>
    <lineage>
        <taxon>Bacteria</taxon>
        <taxon>Pseudomonadati</taxon>
        <taxon>Spirochaetota</taxon>
        <taxon>Spirochaetia</taxon>
        <taxon>Leptospirales</taxon>
        <taxon>Leptospiraceae</taxon>
        <taxon>Leptospira</taxon>
    </lineage>
</organism>
<dbReference type="AlphaFoldDB" id="A0AAQ1SLV8"/>
<evidence type="ECO:0008006" key="3">
    <source>
        <dbReference type="Google" id="ProtNLM"/>
    </source>
</evidence>
<reference evidence="1 2" key="1">
    <citation type="submission" date="2017-11" db="EMBL/GenBank/DDBJ databases">
        <authorList>
            <person name="Lechat P."/>
        </authorList>
    </citation>
    <scope>NUCLEOTIDE SEQUENCE [LARGE SCALE GENOMIC DNA]</scope>
    <source>
        <strain evidence="1">L495</strain>
    </source>
</reference>
<evidence type="ECO:0000313" key="2">
    <source>
        <dbReference type="Proteomes" id="UP000234460"/>
    </source>
</evidence>
<name>A0AAQ1SLV8_LEPIR</name>
<protein>
    <recommendedName>
        <fullName evidence="3">BFD-like [2Fe-2S]-binding domain-containing protein</fullName>
    </recommendedName>
</protein>
<gene>
    <name evidence="1" type="ORF">LMANV2_100028</name>
</gene>